<dbReference type="PANTHER" id="PTHR22726">
    <property type="entry name" value="METALLOENDOPEPTIDASE OMA1"/>
    <property type="match status" value="1"/>
</dbReference>
<keyword evidence="6" id="KW-0482">Metalloprotease</keyword>
<dbReference type="InterPro" id="IPR051156">
    <property type="entry name" value="Mito/Outer_Membr_Metalloprot"/>
</dbReference>
<dbReference type="Gene3D" id="1.25.40.10">
    <property type="entry name" value="Tetratricopeptide repeat domain"/>
    <property type="match status" value="1"/>
</dbReference>
<reference evidence="8 9" key="1">
    <citation type="journal article" date="2017" name="Water Res.">
        <title>Comammox in drinking water systems.</title>
        <authorList>
            <person name="Wang Y."/>
            <person name="Ma L."/>
            <person name="Mao Y."/>
            <person name="Jiang X."/>
            <person name="Xia Y."/>
            <person name="Yu K."/>
            <person name="Li B."/>
            <person name="Zhang T."/>
        </authorList>
    </citation>
    <scope>NUCLEOTIDE SEQUENCE [LARGE SCALE GENOMIC DNA]</scope>
    <source>
        <strain evidence="8">SG_bin8</strain>
    </source>
</reference>
<sequence>MASHKPDFRRLSRLIIVTLTVIALMVPAGRPVRAQSGGDGGQQIILVRDAEIEQLLREYVRPILRAAGISAQRDISIALVNDRTFNAFVIDGQRIFITTGALLDAKTPNEVIGVLAHETGHIAGGHLARIRQELARASTNSIIALILGAAAVAGAALTRGGQGELGGAATGVLLGSASIGQRTLLAYQRTEEQAADRAAVTYLNATQQSPNGMLVTFERFSDQISGISRFIDPYLQSHPLPRERVVGLRNEVEKSPYRDRRDPPALQLRHDLMRAKVAGFIERGDLVLRRYPLSDNSLAGKYARAIATYRAGNLNAALPIMDELIAAQPNNPYFQELKAQAYLERGRPRESLPSYRKALQLSGGNALIRSALGRAMVATEDKTMLDEAIRELERAVVQEPETAETYRFLGIAYGRKGEDGKASLATAQGYFVVGAYPLAKRSAVRAQALLPRGSPGWIRADDIVNFRPPPREDQ</sequence>
<dbReference type="Proteomes" id="UP000192872">
    <property type="component" value="Unassembled WGS sequence"/>
</dbReference>
<dbReference type="Pfam" id="PF01435">
    <property type="entry name" value="Peptidase_M48"/>
    <property type="match status" value="1"/>
</dbReference>
<organism evidence="8 9">
    <name type="scientific">Candidatus Raskinella chloraquaticus</name>
    <dbReference type="NCBI Taxonomy" id="1951219"/>
    <lineage>
        <taxon>Bacteria</taxon>
        <taxon>Pseudomonadati</taxon>
        <taxon>Pseudomonadota</taxon>
        <taxon>Alphaproteobacteria</taxon>
        <taxon>Hyphomicrobiales</taxon>
        <taxon>Phreatobacteraceae</taxon>
        <taxon>Candidatus Raskinella</taxon>
    </lineage>
</organism>
<dbReference type="GO" id="GO:0016020">
    <property type="term" value="C:membrane"/>
    <property type="evidence" value="ECO:0007669"/>
    <property type="project" value="TreeGrafter"/>
</dbReference>
<comment type="cofactor">
    <cofactor evidence="1">
        <name>Zn(2+)</name>
        <dbReference type="ChEBI" id="CHEBI:29105"/>
    </cofactor>
</comment>
<dbReference type="AlphaFoldDB" id="A0A1W9HVT2"/>
<dbReference type="RefSeq" id="WP_376802440.1">
    <property type="nucleotide sequence ID" value="NZ_DHWE01000007.1"/>
</dbReference>
<dbReference type="GO" id="GO:0004222">
    <property type="term" value="F:metalloendopeptidase activity"/>
    <property type="evidence" value="ECO:0007669"/>
    <property type="project" value="InterPro"/>
</dbReference>
<evidence type="ECO:0000313" key="9">
    <source>
        <dbReference type="Proteomes" id="UP000192872"/>
    </source>
</evidence>
<protein>
    <recommendedName>
        <fullName evidence="7">Peptidase M48 domain-containing protein</fullName>
    </recommendedName>
</protein>
<keyword evidence="5" id="KW-0862">Zinc</keyword>
<dbReference type="GO" id="GO:0046872">
    <property type="term" value="F:metal ion binding"/>
    <property type="evidence" value="ECO:0007669"/>
    <property type="project" value="UniProtKB-KW"/>
</dbReference>
<proteinExistence type="predicted"/>
<evidence type="ECO:0000256" key="1">
    <source>
        <dbReference type="ARBA" id="ARBA00001947"/>
    </source>
</evidence>
<feature type="domain" description="Peptidase M48" evidence="7">
    <location>
        <begin position="56"/>
        <end position="251"/>
    </location>
</feature>
<keyword evidence="2" id="KW-0645">Protease</keyword>
<dbReference type="STRING" id="1827387.A4S15_11295"/>
<dbReference type="CDD" id="cd07324">
    <property type="entry name" value="M48C_Oma1-like"/>
    <property type="match status" value="1"/>
</dbReference>
<evidence type="ECO:0000313" key="8">
    <source>
        <dbReference type="EMBL" id="OQW51407.1"/>
    </source>
</evidence>
<gene>
    <name evidence="8" type="ORF">A4S15_11295</name>
</gene>
<dbReference type="EMBL" id="LWDL01000019">
    <property type="protein sequence ID" value="OQW51407.1"/>
    <property type="molecule type" value="Genomic_DNA"/>
</dbReference>
<evidence type="ECO:0000256" key="2">
    <source>
        <dbReference type="ARBA" id="ARBA00022670"/>
    </source>
</evidence>
<accession>A0A1W9HVT2</accession>
<dbReference type="InterPro" id="IPR011990">
    <property type="entry name" value="TPR-like_helical_dom_sf"/>
</dbReference>
<evidence type="ECO:0000256" key="6">
    <source>
        <dbReference type="ARBA" id="ARBA00023049"/>
    </source>
</evidence>
<dbReference type="SUPFAM" id="SSF48452">
    <property type="entry name" value="TPR-like"/>
    <property type="match status" value="1"/>
</dbReference>
<dbReference type="InterPro" id="IPR001915">
    <property type="entry name" value="Peptidase_M48"/>
</dbReference>
<evidence type="ECO:0000256" key="3">
    <source>
        <dbReference type="ARBA" id="ARBA00022723"/>
    </source>
</evidence>
<dbReference type="GO" id="GO:0051603">
    <property type="term" value="P:proteolysis involved in protein catabolic process"/>
    <property type="evidence" value="ECO:0007669"/>
    <property type="project" value="TreeGrafter"/>
</dbReference>
<keyword evidence="3" id="KW-0479">Metal-binding</keyword>
<name>A0A1W9HVT2_9HYPH</name>
<dbReference type="PANTHER" id="PTHR22726:SF1">
    <property type="entry name" value="METALLOENDOPEPTIDASE OMA1, MITOCHONDRIAL"/>
    <property type="match status" value="1"/>
</dbReference>
<evidence type="ECO:0000259" key="7">
    <source>
        <dbReference type="Pfam" id="PF01435"/>
    </source>
</evidence>
<dbReference type="Gene3D" id="3.30.2010.10">
    <property type="entry name" value="Metalloproteases ('zincins'), catalytic domain"/>
    <property type="match status" value="1"/>
</dbReference>
<evidence type="ECO:0000256" key="4">
    <source>
        <dbReference type="ARBA" id="ARBA00022801"/>
    </source>
</evidence>
<keyword evidence="4" id="KW-0378">Hydrolase</keyword>
<evidence type="ECO:0000256" key="5">
    <source>
        <dbReference type="ARBA" id="ARBA00022833"/>
    </source>
</evidence>
<comment type="caution">
    <text evidence="8">The sequence shown here is derived from an EMBL/GenBank/DDBJ whole genome shotgun (WGS) entry which is preliminary data.</text>
</comment>